<dbReference type="Gene3D" id="2.130.10.10">
    <property type="entry name" value="YVTN repeat-like/Quinoprotein amine dehydrogenase"/>
    <property type="match status" value="2"/>
</dbReference>
<dbReference type="Proteomes" id="UP001143981">
    <property type="component" value="Unassembled WGS sequence"/>
</dbReference>
<reference evidence="4" key="1">
    <citation type="submission" date="2022-07" db="EMBL/GenBank/DDBJ databases">
        <title>Phylogenomic reconstructions and comparative analyses of Kickxellomycotina fungi.</title>
        <authorList>
            <person name="Reynolds N.K."/>
            <person name="Stajich J.E."/>
            <person name="Barry K."/>
            <person name="Grigoriev I.V."/>
            <person name="Crous P."/>
            <person name="Smith M.E."/>
        </authorList>
    </citation>
    <scope>NUCLEOTIDE SEQUENCE</scope>
    <source>
        <strain evidence="4">BCRC 34381</strain>
    </source>
</reference>
<dbReference type="PROSITE" id="PS50294">
    <property type="entry name" value="WD_REPEATS_REGION"/>
    <property type="match status" value="2"/>
</dbReference>
<organism evidence="4 5">
    <name type="scientific">Coemansia biformis</name>
    <dbReference type="NCBI Taxonomy" id="1286918"/>
    <lineage>
        <taxon>Eukaryota</taxon>
        <taxon>Fungi</taxon>
        <taxon>Fungi incertae sedis</taxon>
        <taxon>Zoopagomycota</taxon>
        <taxon>Kickxellomycotina</taxon>
        <taxon>Kickxellomycetes</taxon>
        <taxon>Kickxellales</taxon>
        <taxon>Kickxellaceae</taxon>
        <taxon>Coemansia</taxon>
    </lineage>
</organism>
<evidence type="ECO:0000256" key="2">
    <source>
        <dbReference type="ARBA" id="ARBA00022737"/>
    </source>
</evidence>
<dbReference type="Pfam" id="PF00400">
    <property type="entry name" value="WD40"/>
    <property type="match status" value="2"/>
</dbReference>
<keyword evidence="1 3" id="KW-0853">WD repeat</keyword>
<feature type="repeat" description="WD" evidence="3">
    <location>
        <begin position="147"/>
        <end position="188"/>
    </location>
</feature>
<dbReference type="InterPro" id="IPR015943">
    <property type="entry name" value="WD40/YVTN_repeat-like_dom_sf"/>
</dbReference>
<dbReference type="SUPFAM" id="SSF50978">
    <property type="entry name" value="WD40 repeat-like"/>
    <property type="match status" value="1"/>
</dbReference>
<dbReference type="EMBL" id="JANBOI010000045">
    <property type="protein sequence ID" value="KAJ1735024.1"/>
    <property type="molecule type" value="Genomic_DNA"/>
</dbReference>
<dbReference type="InterPro" id="IPR001680">
    <property type="entry name" value="WD40_rpt"/>
</dbReference>
<dbReference type="InterPro" id="IPR050505">
    <property type="entry name" value="WDR55/POC1"/>
</dbReference>
<dbReference type="InterPro" id="IPR036322">
    <property type="entry name" value="WD40_repeat_dom_sf"/>
</dbReference>
<evidence type="ECO:0008006" key="6">
    <source>
        <dbReference type="Google" id="ProtNLM"/>
    </source>
</evidence>
<evidence type="ECO:0000256" key="3">
    <source>
        <dbReference type="PROSITE-ProRule" id="PRU00221"/>
    </source>
</evidence>
<dbReference type="OrthoDB" id="10257301at2759"/>
<keyword evidence="5" id="KW-1185">Reference proteome</keyword>
<dbReference type="PANTHER" id="PTHR44019:SF8">
    <property type="entry name" value="POC1 CENTRIOLAR PROTEIN HOMOLOG"/>
    <property type="match status" value="1"/>
</dbReference>
<protein>
    <recommendedName>
        <fullName evidence="6">WD40 repeat-like protein</fullName>
    </recommendedName>
</protein>
<evidence type="ECO:0000256" key="1">
    <source>
        <dbReference type="ARBA" id="ARBA00022574"/>
    </source>
</evidence>
<dbReference type="AlphaFoldDB" id="A0A9W7YGG4"/>
<keyword evidence="2" id="KW-0677">Repeat</keyword>
<gene>
    <name evidence="4" type="ORF">LPJ61_000777</name>
</gene>
<sequence>MVQALGYISVQPDWPTDVGNALGGMEDAHAFWVSAYRHERPSIHANIRPVAAPSQGGAALVRLDVEGGDVGAEYVGRRQLRLWSTALGIPRALYTAPQRTVACSRIARGTGVRGFDVSRYGGLIVACGDDGAMDVYEAGSGEHRVRLEGHLGDVVCCQFFPSGQVVLSGATDMRLKIWSAADGTNPVTLTGHTAPITDTAVVGIGKTVLSAARDGTVRLWNCGAASLVHAFELSAGPVNAIHLPDRGSDDGGDDGGGVVAAACEDGRVLLLDLDRRDTVATFGARGETPKRAVAYDPANARLAAGLADGSVVVWASDSSDAPPIHAFRRGSSPVSALRFVPRAAGAPLICVGTEDGQLFLAAVAPSGVDVVEELVAFDINPISQIRVTPASATLHGDAARQSVWAAGQDGRVCRF</sequence>
<dbReference type="SMART" id="SM00320">
    <property type="entry name" value="WD40"/>
    <property type="match status" value="6"/>
</dbReference>
<proteinExistence type="predicted"/>
<dbReference type="PROSITE" id="PS50082">
    <property type="entry name" value="WD_REPEATS_2"/>
    <property type="match status" value="2"/>
</dbReference>
<feature type="repeat" description="WD" evidence="3">
    <location>
        <begin position="189"/>
        <end position="221"/>
    </location>
</feature>
<evidence type="ECO:0000313" key="5">
    <source>
        <dbReference type="Proteomes" id="UP001143981"/>
    </source>
</evidence>
<evidence type="ECO:0000313" key="4">
    <source>
        <dbReference type="EMBL" id="KAJ1735024.1"/>
    </source>
</evidence>
<name>A0A9W7YGG4_9FUNG</name>
<dbReference type="PANTHER" id="PTHR44019">
    <property type="entry name" value="WD REPEAT-CONTAINING PROTEIN 55"/>
    <property type="match status" value="1"/>
</dbReference>
<accession>A0A9W7YGG4</accession>
<comment type="caution">
    <text evidence="4">The sequence shown here is derived from an EMBL/GenBank/DDBJ whole genome shotgun (WGS) entry which is preliminary data.</text>
</comment>